<feature type="transmembrane region" description="Helical" evidence="1">
    <location>
        <begin position="118"/>
        <end position="137"/>
    </location>
</feature>
<sequence length="150" mass="15874">MACGLRAGAGLAGAADLLNALFRLPLYLWALGALGGGGRTDTLRVLCGAQVLVHAPVLPLALLLLAGVAFGRARLLRAWLLWSPPVLLAEAAEGAVLAHVLRELDQAPLLVAGYTCGWVAYYLLRICGVLLAYNFCLQELRGPLPPRLPK</sequence>
<keyword evidence="1" id="KW-0812">Transmembrane</keyword>
<proteinExistence type="predicted"/>
<evidence type="ECO:0000313" key="2">
    <source>
        <dbReference type="EMBL" id="KAK7789324.1"/>
    </source>
</evidence>
<gene>
    <name evidence="2" type="ORF">R5R35_009193</name>
</gene>
<dbReference type="AlphaFoldDB" id="A0AAN9V6K7"/>
<feature type="transmembrane region" description="Helical" evidence="1">
    <location>
        <begin position="7"/>
        <end position="31"/>
    </location>
</feature>
<evidence type="ECO:0000256" key="1">
    <source>
        <dbReference type="SAM" id="Phobius"/>
    </source>
</evidence>
<evidence type="ECO:0000313" key="3">
    <source>
        <dbReference type="Proteomes" id="UP001378592"/>
    </source>
</evidence>
<reference evidence="2 3" key="1">
    <citation type="submission" date="2024-03" db="EMBL/GenBank/DDBJ databases">
        <title>The genome assembly and annotation of the cricket Gryllus longicercus Weissman &amp; Gray.</title>
        <authorList>
            <person name="Szrajer S."/>
            <person name="Gray D."/>
            <person name="Ylla G."/>
        </authorList>
    </citation>
    <scope>NUCLEOTIDE SEQUENCE [LARGE SCALE GENOMIC DNA]</scope>
    <source>
        <strain evidence="2">DAG 2021-001</strain>
        <tissue evidence="2">Whole body minus gut</tissue>
    </source>
</reference>
<organism evidence="2 3">
    <name type="scientific">Gryllus longicercus</name>
    <dbReference type="NCBI Taxonomy" id="2509291"/>
    <lineage>
        <taxon>Eukaryota</taxon>
        <taxon>Metazoa</taxon>
        <taxon>Ecdysozoa</taxon>
        <taxon>Arthropoda</taxon>
        <taxon>Hexapoda</taxon>
        <taxon>Insecta</taxon>
        <taxon>Pterygota</taxon>
        <taxon>Neoptera</taxon>
        <taxon>Polyneoptera</taxon>
        <taxon>Orthoptera</taxon>
        <taxon>Ensifera</taxon>
        <taxon>Gryllidea</taxon>
        <taxon>Grylloidea</taxon>
        <taxon>Gryllidae</taxon>
        <taxon>Gryllinae</taxon>
        <taxon>Gryllus</taxon>
    </lineage>
</organism>
<name>A0AAN9V6K7_9ORTH</name>
<dbReference type="Proteomes" id="UP001378592">
    <property type="component" value="Unassembled WGS sequence"/>
</dbReference>
<keyword evidence="3" id="KW-1185">Reference proteome</keyword>
<feature type="transmembrane region" description="Helical" evidence="1">
    <location>
        <begin position="51"/>
        <end position="71"/>
    </location>
</feature>
<keyword evidence="1" id="KW-1133">Transmembrane helix</keyword>
<comment type="caution">
    <text evidence="2">The sequence shown here is derived from an EMBL/GenBank/DDBJ whole genome shotgun (WGS) entry which is preliminary data.</text>
</comment>
<protein>
    <submittedName>
        <fullName evidence="2">Uncharacterized protein</fullName>
    </submittedName>
</protein>
<dbReference type="EMBL" id="JAZDUA010000784">
    <property type="protein sequence ID" value="KAK7789324.1"/>
    <property type="molecule type" value="Genomic_DNA"/>
</dbReference>
<feature type="transmembrane region" description="Helical" evidence="1">
    <location>
        <begin position="78"/>
        <end position="98"/>
    </location>
</feature>
<accession>A0AAN9V6K7</accession>
<keyword evidence="1" id="KW-0472">Membrane</keyword>